<gene>
    <name evidence="2" type="ordered locus">CLDAP_28920</name>
</gene>
<organism evidence="2 3">
    <name type="scientific">Caldilinea aerophila (strain DSM 14535 / JCM 11387 / NBRC 104270 / STL-6-O1)</name>
    <dbReference type="NCBI Taxonomy" id="926550"/>
    <lineage>
        <taxon>Bacteria</taxon>
        <taxon>Bacillati</taxon>
        <taxon>Chloroflexota</taxon>
        <taxon>Caldilineae</taxon>
        <taxon>Caldilineales</taxon>
        <taxon>Caldilineaceae</taxon>
        <taxon>Caldilinea</taxon>
    </lineage>
</organism>
<accession>I0I6P4</accession>
<proteinExistence type="predicted"/>
<dbReference type="KEGG" id="cap:CLDAP_28920"/>
<feature type="domain" description="Transposase DDE" evidence="1">
    <location>
        <begin position="71"/>
        <end position="143"/>
    </location>
</feature>
<dbReference type="RefSeq" id="WP_014434159.1">
    <property type="nucleotide sequence ID" value="NC_017079.1"/>
</dbReference>
<dbReference type="Proteomes" id="UP000007880">
    <property type="component" value="Chromosome"/>
</dbReference>
<dbReference type="EMBL" id="AP012337">
    <property type="protein sequence ID" value="BAM00932.1"/>
    <property type="molecule type" value="Genomic_DNA"/>
</dbReference>
<dbReference type="AlphaFoldDB" id="I0I6P4"/>
<evidence type="ECO:0000313" key="2">
    <source>
        <dbReference type="EMBL" id="BAM00932.1"/>
    </source>
</evidence>
<sequence length="159" mass="18185">MLSDAEIMTIAIVAAMYFHGNQAMAHLFLSEQGYIKHTISRSRFCRRLAKVRHQFLTLFNLLGEMAKAQNADNIYILDSLPIAVCDTYRIRRCQLYRDEAYRSYQASKRRYGFKIHLVVTQTGKPVEFFLSPGALSDTAALDPFDFDLPPEAWIVGDKA</sequence>
<reference evidence="2 3" key="1">
    <citation type="submission" date="2012-02" db="EMBL/GenBank/DDBJ databases">
        <title>Complete genome sequence of Caldilinea aerophila DSM 14535 (= NBRC 102666).</title>
        <authorList>
            <person name="Oguchi A."/>
            <person name="Hosoyama A."/>
            <person name="Sekine M."/>
            <person name="Fukai R."/>
            <person name="Kato Y."/>
            <person name="Nakamura S."/>
            <person name="Hanada S."/>
            <person name="Yamazaki S."/>
            <person name="Fujita N."/>
        </authorList>
    </citation>
    <scope>NUCLEOTIDE SEQUENCE [LARGE SCALE GENOMIC DNA]</scope>
    <source>
        <strain evidence="3">DSM 14535 / JCM 11387 / NBRC 104270 / STL-6-O1</strain>
    </source>
</reference>
<dbReference type="eggNOG" id="ENOG5032WB9">
    <property type="taxonomic scope" value="Bacteria"/>
</dbReference>
<name>I0I6P4_CALAS</name>
<protein>
    <submittedName>
        <fullName evidence="2">Putative transposase</fullName>
    </submittedName>
</protein>
<dbReference type="Pfam" id="PF13612">
    <property type="entry name" value="DDE_Tnp_1_3"/>
    <property type="match status" value="1"/>
</dbReference>
<dbReference type="OrthoDB" id="160297at2"/>
<dbReference type="STRING" id="926550.CLDAP_28920"/>
<keyword evidence="3" id="KW-1185">Reference proteome</keyword>
<dbReference type="InterPro" id="IPR025668">
    <property type="entry name" value="Tnp_DDE_dom"/>
</dbReference>
<dbReference type="HOGENOM" id="CLU_1657574_0_0_0"/>
<evidence type="ECO:0000259" key="1">
    <source>
        <dbReference type="Pfam" id="PF13612"/>
    </source>
</evidence>
<evidence type="ECO:0000313" key="3">
    <source>
        <dbReference type="Proteomes" id="UP000007880"/>
    </source>
</evidence>